<dbReference type="VEuPathDB" id="FungiDB:RhiirFUN_000895"/>
<dbReference type="GO" id="GO:0003968">
    <property type="term" value="F:RNA-directed RNA polymerase activity"/>
    <property type="evidence" value="ECO:0007669"/>
    <property type="project" value="UniProtKB-KW"/>
</dbReference>
<dbReference type="InterPro" id="IPR007855">
    <property type="entry name" value="RDRP"/>
</dbReference>
<keyword evidence="1" id="KW-0548">Nucleotidyltransferase</keyword>
<name>U9SWN4_RHIID</name>
<proteinExistence type="inferred from homology"/>
<dbReference type="EC" id="2.7.7.48" evidence="1"/>
<feature type="compositionally biased region" description="Pro residues" evidence="2">
    <location>
        <begin position="27"/>
        <end position="36"/>
    </location>
</feature>
<dbReference type="PANTHER" id="PTHR23079">
    <property type="entry name" value="RNA-DEPENDENT RNA POLYMERASE"/>
    <property type="match status" value="1"/>
</dbReference>
<reference evidence="4" key="1">
    <citation type="submission" date="2013-07" db="EMBL/GenBank/DDBJ databases">
        <title>The genome of an arbuscular mycorrhizal fungus provides insights into the evolution of the oldest plant symbiosis.</title>
        <authorList>
            <consortium name="DOE Joint Genome Institute"/>
            <person name="Tisserant E."/>
            <person name="Malbreil M."/>
            <person name="Kuo A."/>
            <person name="Kohler A."/>
            <person name="Symeonidi A."/>
            <person name="Balestrini R."/>
            <person name="Charron P."/>
            <person name="Duensing N."/>
            <person name="Frei-dit-Frey N."/>
            <person name="Gianinazzi-Pearson V."/>
            <person name="Gilbert B."/>
            <person name="Handa Y."/>
            <person name="Hijri M."/>
            <person name="Kaul R."/>
            <person name="Kawaguchi M."/>
            <person name="Krajinski F."/>
            <person name="Lammers P."/>
            <person name="Lapierre D."/>
            <person name="Masclaux F.G."/>
            <person name="Murat C."/>
            <person name="Morin E."/>
            <person name="Ndikumana S."/>
            <person name="Pagni M."/>
            <person name="Petitpierre D."/>
            <person name="Requena N."/>
            <person name="Rosikiewicz P."/>
            <person name="Riley R."/>
            <person name="Saito K."/>
            <person name="San Clemente H."/>
            <person name="Shapiro H."/>
            <person name="van Tuinen D."/>
            <person name="Becard G."/>
            <person name="Bonfante P."/>
            <person name="Paszkowski U."/>
            <person name="Shachar-Hill Y."/>
            <person name="Young J.P."/>
            <person name="Sanders I.R."/>
            <person name="Henrissat B."/>
            <person name="Rensing S.A."/>
            <person name="Grigoriev I.V."/>
            <person name="Corradi N."/>
            <person name="Roux C."/>
            <person name="Martin F."/>
        </authorList>
    </citation>
    <scope>NUCLEOTIDE SEQUENCE</scope>
    <source>
        <strain evidence="4">DAOM 197198</strain>
    </source>
</reference>
<evidence type="ECO:0000256" key="1">
    <source>
        <dbReference type="RuleBase" id="RU363098"/>
    </source>
</evidence>
<feature type="domain" description="RDRP core" evidence="3">
    <location>
        <begin position="454"/>
        <end position="499"/>
    </location>
</feature>
<feature type="domain" description="RDRP core" evidence="3">
    <location>
        <begin position="745"/>
        <end position="773"/>
    </location>
</feature>
<dbReference type="GO" id="GO:0003723">
    <property type="term" value="F:RNA binding"/>
    <property type="evidence" value="ECO:0007669"/>
    <property type="project" value="UniProtKB-KW"/>
</dbReference>
<evidence type="ECO:0000259" key="3">
    <source>
        <dbReference type="Pfam" id="PF05183"/>
    </source>
</evidence>
<keyword evidence="1" id="KW-0808">Transferase</keyword>
<dbReference type="eggNOG" id="KOG0988">
    <property type="taxonomic scope" value="Eukaryota"/>
</dbReference>
<feature type="domain" description="RDRP core" evidence="3">
    <location>
        <begin position="375"/>
        <end position="428"/>
    </location>
</feature>
<keyword evidence="1" id="KW-0696">RNA-directed RNA polymerase</keyword>
<gene>
    <name evidence="4" type="ORF">GLOINDRAFT_13538</name>
</gene>
<feature type="region of interest" description="Disordered" evidence="2">
    <location>
        <begin position="1"/>
        <end position="36"/>
    </location>
</feature>
<dbReference type="EMBL" id="KI301179">
    <property type="protein sequence ID" value="ERZ95535.1"/>
    <property type="molecule type" value="Genomic_DNA"/>
</dbReference>
<dbReference type="PANTHER" id="PTHR23079:SF55">
    <property type="entry name" value="RNA-DIRECTED RNA POLYMERASE"/>
    <property type="match status" value="1"/>
</dbReference>
<dbReference type="Pfam" id="PF05183">
    <property type="entry name" value="RdRP"/>
    <property type="match status" value="4"/>
</dbReference>
<dbReference type="GO" id="GO:0031380">
    <property type="term" value="C:nuclear RNA-directed RNA polymerase complex"/>
    <property type="evidence" value="ECO:0007669"/>
    <property type="project" value="TreeGrafter"/>
</dbReference>
<dbReference type="VEuPathDB" id="FungiDB:RhiirFUN_016290"/>
<evidence type="ECO:0000256" key="2">
    <source>
        <dbReference type="SAM" id="MobiDB-lite"/>
    </source>
</evidence>
<accession>U9SWN4</accession>
<comment type="similarity">
    <text evidence="1">Belongs to the RdRP family.</text>
</comment>
<evidence type="ECO:0000313" key="4">
    <source>
        <dbReference type="EMBL" id="ERZ95535.1"/>
    </source>
</evidence>
<feature type="domain" description="RDRP core" evidence="3">
    <location>
        <begin position="556"/>
        <end position="615"/>
    </location>
</feature>
<dbReference type="HOGENOM" id="CLU_358683_0_0_1"/>
<organism evidence="4">
    <name type="scientific">Rhizophagus irregularis (strain DAOM 181602 / DAOM 197198 / MUCL 43194)</name>
    <name type="common">Arbuscular mycorrhizal fungus</name>
    <name type="synonym">Glomus intraradices</name>
    <dbReference type="NCBI Taxonomy" id="747089"/>
    <lineage>
        <taxon>Eukaryota</taxon>
        <taxon>Fungi</taxon>
        <taxon>Fungi incertae sedis</taxon>
        <taxon>Mucoromycota</taxon>
        <taxon>Glomeromycotina</taxon>
        <taxon>Glomeromycetes</taxon>
        <taxon>Glomerales</taxon>
        <taxon>Glomeraceae</taxon>
        <taxon>Rhizophagus</taxon>
    </lineage>
</organism>
<comment type="catalytic activity">
    <reaction evidence="1">
        <text>RNA(n) + a ribonucleoside 5'-triphosphate = RNA(n+1) + diphosphate</text>
        <dbReference type="Rhea" id="RHEA:21248"/>
        <dbReference type="Rhea" id="RHEA-COMP:14527"/>
        <dbReference type="Rhea" id="RHEA-COMP:17342"/>
        <dbReference type="ChEBI" id="CHEBI:33019"/>
        <dbReference type="ChEBI" id="CHEBI:61557"/>
        <dbReference type="ChEBI" id="CHEBI:140395"/>
        <dbReference type="EC" id="2.7.7.48"/>
    </reaction>
</comment>
<dbReference type="InterPro" id="IPR057596">
    <property type="entry name" value="RDRP_core"/>
</dbReference>
<dbReference type="GO" id="GO:0030422">
    <property type="term" value="P:siRNA processing"/>
    <property type="evidence" value="ECO:0007669"/>
    <property type="project" value="TreeGrafter"/>
</dbReference>
<keyword evidence="1" id="KW-0694">RNA-binding</keyword>
<dbReference type="AlphaFoldDB" id="U9SWN4"/>
<protein>
    <recommendedName>
        <fullName evidence="1">RNA-dependent RNA polymerase</fullName>
        <ecNumber evidence="1">2.7.7.48</ecNumber>
    </recommendedName>
</protein>
<sequence length="781" mass="90148">MGKKAKAGSYKKPNSYNGRKKIIKPPQINPQPPQIKPPREWKNFAELKFRVSDIQTNATSTNIMDAFTTYGNVYRVEIETKETYVSPEYLYPLILSGINRYAFMEKFLRLDYQKYCSSDTFTDYSFPAESLELGDYLLSGVFVSEAKFTQSVKFSINHRKQKIIVEFGHKVRTFKLEIDFKDIIDDIYSELDASQQRSRSSITIENKYPAKYWVLDKYQKSNKFNWCIVMILLKVTEDGKKMPRFHKNNEEPGKWLVFRITFDLDQVGKNSIEGTDLRKHFVNRSLLNFKVNYMVECNISFNYLNEYNLCEEFFSLLSQQPTVELEDLKYKIDNKPKYISYYCGMVRKVGVTPTTCYILTPTMETSNRSKVGSSSSNSDTSNDALYNGVYRALRDGITIGDRHYEFLALSASRLRDHSCWFFSLCTRAIQRLPINDIEEILDIVRNGFTFSDGKIAYELYLKTIPSAFQIKMAGYKGVLFQLINVKNNQVQVRPSQHNVLEVIRDLRVRKLDKMLESEHTVLGALQRNVDEYGISTSLADLVKAEFLRNNDRVLNVTETLHKCQIYCCISDPCNPSSKKVITGRCIVLRNPCFHPGDICIVTALTCKALSHLVDVAEPPEFSLTTSMDMVAGGLGLYQDRWSELFGKCWATSIQFKKWTRNSGSQVSFSYRKDHSNNGRYVSSQIAFSRTTKRQKYWSEEARLECYYRTFPRKHRTIGMVDQELTSMERTKSYSRGTKELRAILFALLVFPAVGYRDIPSECSGGDLDGDDFTYVSLFLIV</sequence>